<protein>
    <submittedName>
        <fullName evidence="6">Regulatory helix-turn-helix LysR family protein</fullName>
    </submittedName>
</protein>
<feature type="domain" description="HTH lysR-type" evidence="5">
    <location>
        <begin position="4"/>
        <end position="61"/>
    </location>
</feature>
<gene>
    <name evidence="6" type="ORF">LX70_00638</name>
</gene>
<dbReference type="PANTHER" id="PTHR30537:SF5">
    <property type="entry name" value="HTH-TYPE TRANSCRIPTIONAL ACTIVATOR TTDR-RELATED"/>
    <property type="match status" value="1"/>
</dbReference>
<accession>A0A2S8SDL2</accession>
<dbReference type="RefSeq" id="WP_245884909.1">
    <property type="nucleotide sequence ID" value="NZ_PVEP01000001.1"/>
</dbReference>
<dbReference type="InterPro" id="IPR000847">
    <property type="entry name" value="LysR_HTH_N"/>
</dbReference>
<dbReference type="PROSITE" id="PS50931">
    <property type="entry name" value="HTH_LYSR"/>
    <property type="match status" value="1"/>
</dbReference>
<dbReference type="GO" id="GO:0003677">
    <property type="term" value="F:DNA binding"/>
    <property type="evidence" value="ECO:0007669"/>
    <property type="project" value="UniProtKB-KW"/>
</dbReference>
<keyword evidence="4" id="KW-0804">Transcription</keyword>
<dbReference type="InterPro" id="IPR036388">
    <property type="entry name" value="WH-like_DNA-bd_sf"/>
</dbReference>
<dbReference type="PANTHER" id="PTHR30537">
    <property type="entry name" value="HTH-TYPE TRANSCRIPTIONAL REGULATOR"/>
    <property type="match status" value="1"/>
</dbReference>
<evidence type="ECO:0000313" key="6">
    <source>
        <dbReference type="EMBL" id="PQV58822.1"/>
    </source>
</evidence>
<dbReference type="FunFam" id="1.10.10.10:FF:000001">
    <property type="entry name" value="LysR family transcriptional regulator"/>
    <property type="match status" value="1"/>
</dbReference>
<dbReference type="Proteomes" id="UP000238338">
    <property type="component" value="Unassembled WGS sequence"/>
</dbReference>
<evidence type="ECO:0000256" key="4">
    <source>
        <dbReference type="ARBA" id="ARBA00023163"/>
    </source>
</evidence>
<reference evidence="6 7" key="1">
    <citation type="submission" date="2018-02" db="EMBL/GenBank/DDBJ databases">
        <title>Genomic Encyclopedia of Archaeal and Bacterial Type Strains, Phase II (KMG-II): from individual species to whole genera.</title>
        <authorList>
            <person name="Goeker M."/>
        </authorList>
    </citation>
    <scope>NUCLEOTIDE SEQUENCE [LARGE SCALE GENOMIC DNA]</scope>
    <source>
        <strain evidence="6 7">DSM 18921</strain>
    </source>
</reference>
<evidence type="ECO:0000259" key="5">
    <source>
        <dbReference type="PROSITE" id="PS50931"/>
    </source>
</evidence>
<dbReference type="EMBL" id="PVEP01000001">
    <property type="protein sequence ID" value="PQV58822.1"/>
    <property type="molecule type" value="Genomic_DNA"/>
</dbReference>
<evidence type="ECO:0000256" key="2">
    <source>
        <dbReference type="ARBA" id="ARBA00023015"/>
    </source>
</evidence>
<comment type="caution">
    <text evidence="6">The sequence shown here is derived from an EMBL/GenBank/DDBJ whole genome shotgun (WGS) entry which is preliminary data.</text>
</comment>
<comment type="similarity">
    <text evidence="1">Belongs to the LysR transcriptional regulatory family.</text>
</comment>
<dbReference type="AlphaFoldDB" id="A0A2S8SDL2"/>
<evidence type="ECO:0000256" key="3">
    <source>
        <dbReference type="ARBA" id="ARBA00023125"/>
    </source>
</evidence>
<evidence type="ECO:0000313" key="7">
    <source>
        <dbReference type="Proteomes" id="UP000238338"/>
    </source>
</evidence>
<dbReference type="SUPFAM" id="SSF46785">
    <property type="entry name" value="Winged helix' DNA-binding domain"/>
    <property type="match status" value="1"/>
</dbReference>
<dbReference type="Gene3D" id="1.10.10.10">
    <property type="entry name" value="Winged helix-like DNA-binding domain superfamily/Winged helix DNA-binding domain"/>
    <property type="match status" value="1"/>
</dbReference>
<dbReference type="GO" id="GO:0003700">
    <property type="term" value="F:DNA-binding transcription factor activity"/>
    <property type="evidence" value="ECO:0007669"/>
    <property type="project" value="InterPro"/>
</dbReference>
<organism evidence="6 7">
    <name type="scientific">Albidovulum denitrificans</name>
    <dbReference type="NCBI Taxonomy" id="404881"/>
    <lineage>
        <taxon>Bacteria</taxon>
        <taxon>Pseudomonadati</taxon>
        <taxon>Pseudomonadota</taxon>
        <taxon>Alphaproteobacteria</taxon>
        <taxon>Rhodobacterales</taxon>
        <taxon>Paracoccaceae</taxon>
        <taxon>Albidovulum</taxon>
    </lineage>
</organism>
<keyword evidence="7" id="KW-1185">Reference proteome</keyword>
<dbReference type="InterPro" id="IPR036390">
    <property type="entry name" value="WH_DNA-bd_sf"/>
</dbReference>
<dbReference type="PRINTS" id="PR00039">
    <property type="entry name" value="HTHLYSR"/>
</dbReference>
<keyword evidence="2" id="KW-0805">Transcription regulation</keyword>
<dbReference type="Gene3D" id="3.40.190.10">
    <property type="entry name" value="Periplasmic binding protein-like II"/>
    <property type="match status" value="1"/>
</dbReference>
<sequence>MRDINIKAIEYFESVARLGSVTKSAEELGVSPSAVSQQIRHLETQFGVKLFRREKRRLTLTQDGEILFQTAAQAFGALRNVRSAITRQRDLRNLIIRVSPSFGVRWLGPRIAGFLADNAEWNIRIDARAGKTVA</sequence>
<dbReference type="InterPro" id="IPR058163">
    <property type="entry name" value="LysR-type_TF_proteobact-type"/>
</dbReference>
<proteinExistence type="inferred from homology"/>
<evidence type="ECO:0000256" key="1">
    <source>
        <dbReference type="ARBA" id="ARBA00009437"/>
    </source>
</evidence>
<name>A0A2S8SDL2_9RHOB</name>
<dbReference type="Pfam" id="PF00126">
    <property type="entry name" value="HTH_1"/>
    <property type="match status" value="1"/>
</dbReference>
<keyword evidence="3" id="KW-0238">DNA-binding</keyword>